<sequence length="230" mass="22701">MSFLSGLSRPMRAAGVALIGVAVIAAIVGGVTALSGGGSSDNNAGPTSASGSPSAPQSTSGSSSSAQSSAPSSSASSTAPASQPGQPSGQPGQPGQPGGQPGQPGQSGQPGQPGQPGGQPGQPGNGQQASNKWVTVRVYNNSTIPHLAEQAAADFRASGWNVPEVGNYPQGVLPHTAAFYRPGTDEEAAAKQLAAEFGFQAEPRFEGIQNSSPGVIVIITKDYQSGHKGS</sequence>
<evidence type="ECO:0000313" key="3">
    <source>
        <dbReference type="EMBL" id="WSE27590.1"/>
    </source>
</evidence>
<organism evidence="3 4">
    <name type="scientific">Amycolatopsis rhabdoformis</name>
    <dbReference type="NCBI Taxonomy" id="1448059"/>
    <lineage>
        <taxon>Bacteria</taxon>
        <taxon>Bacillati</taxon>
        <taxon>Actinomycetota</taxon>
        <taxon>Actinomycetes</taxon>
        <taxon>Pseudonocardiales</taxon>
        <taxon>Pseudonocardiaceae</taxon>
        <taxon>Amycolatopsis</taxon>
    </lineage>
</organism>
<dbReference type="Gene3D" id="3.30.70.2390">
    <property type="match status" value="1"/>
</dbReference>
<protein>
    <submittedName>
        <fullName evidence="3">LytR C-terminal domain-containing protein</fullName>
    </submittedName>
</protein>
<keyword evidence="4" id="KW-1185">Reference proteome</keyword>
<feature type="compositionally biased region" description="Low complexity" evidence="1">
    <location>
        <begin position="103"/>
        <end position="112"/>
    </location>
</feature>
<evidence type="ECO:0000259" key="2">
    <source>
        <dbReference type="Pfam" id="PF13399"/>
    </source>
</evidence>
<dbReference type="Pfam" id="PF13399">
    <property type="entry name" value="LytR_C"/>
    <property type="match status" value="1"/>
</dbReference>
<proteinExistence type="predicted"/>
<name>A0ABZ1I057_9PSEU</name>
<dbReference type="RefSeq" id="WP_326566601.1">
    <property type="nucleotide sequence ID" value="NZ_CP142149.1"/>
</dbReference>
<feature type="compositionally biased region" description="Low complexity" evidence="1">
    <location>
        <begin position="44"/>
        <end position="93"/>
    </location>
</feature>
<dbReference type="EMBL" id="CP142149">
    <property type="protein sequence ID" value="WSE27590.1"/>
    <property type="molecule type" value="Genomic_DNA"/>
</dbReference>
<dbReference type="InterPro" id="IPR027381">
    <property type="entry name" value="LytR/CpsA/Psr_C"/>
</dbReference>
<feature type="compositionally biased region" description="Gly residues" evidence="1">
    <location>
        <begin position="114"/>
        <end position="124"/>
    </location>
</feature>
<evidence type="ECO:0000256" key="1">
    <source>
        <dbReference type="SAM" id="MobiDB-lite"/>
    </source>
</evidence>
<dbReference type="Proteomes" id="UP001330812">
    <property type="component" value="Chromosome"/>
</dbReference>
<reference evidence="3 4" key="1">
    <citation type="journal article" date="2015" name="Int. J. Syst. Evol. Microbiol.">
        <title>Amycolatopsis rhabdoformis sp. nov., an actinomycete isolated from a tropical forest soil.</title>
        <authorList>
            <person name="Souza W.R."/>
            <person name="Silva R.E."/>
            <person name="Goodfellow M."/>
            <person name="Busarakam K."/>
            <person name="Figueiro F.S."/>
            <person name="Ferreira D."/>
            <person name="Rodrigues-Filho E."/>
            <person name="Moraes L.A.B."/>
            <person name="Zucchi T.D."/>
        </authorList>
    </citation>
    <scope>NUCLEOTIDE SEQUENCE [LARGE SCALE GENOMIC DNA]</scope>
    <source>
        <strain evidence="3 4">NCIMB 14900</strain>
    </source>
</reference>
<evidence type="ECO:0000313" key="4">
    <source>
        <dbReference type="Proteomes" id="UP001330812"/>
    </source>
</evidence>
<gene>
    <name evidence="3" type="ORF">VSH64_32715</name>
</gene>
<feature type="region of interest" description="Disordered" evidence="1">
    <location>
        <begin position="37"/>
        <end position="129"/>
    </location>
</feature>
<feature type="domain" description="LytR/CpsA/Psr regulator C-terminal" evidence="2">
    <location>
        <begin position="134"/>
        <end position="223"/>
    </location>
</feature>
<accession>A0ABZ1I057</accession>